<feature type="compositionally biased region" description="Basic and acidic residues" evidence="1">
    <location>
        <begin position="66"/>
        <end position="77"/>
    </location>
</feature>
<keyword evidence="3" id="KW-1185">Reference proteome</keyword>
<feature type="region of interest" description="Disordered" evidence="1">
    <location>
        <begin position="66"/>
        <end position="87"/>
    </location>
</feature>
<protein>
    <submittedName>
        <fullName evidence="2">6370_t:CDS:1</fullName>
    </submittedName>
</protein>
<name>A0ABN7XRR4_GIGMA</name>
<dbReference type="Proteomes" id="UP000789901">
    <property type="component" value="Unassembled WGS sequence"/>
</dbReference>
<organism evidence="2 3">
    <name type="scientific">Gigaspora margarita</name>
    <dbReference type="NCBI Taxonomy" id="4874"/>
    <lineage>
        <taxon>Eukaryota</taxon>
        <taxon>Fungi</taxon>
        <taxon>Fungi incertae sedis</taxon>
        <taxon>Mucoromycota</taxon>
        <taxon>Glomeromycotina</taxon>
        <taxon>Glomeromycetes</taxon>
        <taxon>Diversisporales</taxon>
        <taxon>Gigasporaceae</taxon>
        <taxon>Gigaspora</taxon>
    </lineage>
</organism>
<reference evidence="2 3" key="1">
    <citation type="submission" date="2021-06" db="EMBL/GenBank/DDBJ databases">
        <authorList>
            <person name="Kallberg Y."/>
            <person name="Tangrot J."/>
            <person name="Rosling A."/>
        </authorList>
    </citation>
    <scope>NUCLEOTIDE SEQUENCE [LARGE SCALE GENOMIC DNA]</scope>
    <source>
        <strain evidence="2 3">120-4 pot B 10/14</strain>
    </source>
</reference>
<proteinExistence type="predicted"/>
<dbReference type="EMBL" id="CAJVQB010170863">
    <property type="protein sequence ID" value="CAG8857427.1"/>
    <property type="molecule type" value="Genomic_DNA"/>
</dbReference>
<sequence>MANPNQPTPSFDLVNQLAQLLQQLQVVLTSNQTEFHQKSWKEPRYTPIVRPQHLQQQCPQIHQRHNEYHNKPKERVDSQAIPKKQCP</sequence>
<comment type="caution">
    <text evidence="2">The sequence shown here is derived from an EMBL/GenBank/DDBJ whole genome shotgun (WGS) entry which is preliminary data.</text>
</comment>
<feature type="non-terminal residue" evidence="2">
    <location>
        <position position="87"/>
    </location>
</feature>
<evidence type="ECO:0000313" key="2">
    <source>
        <dbReference type="EMBL" id="CAG8857427.1"/>
    </source>
</evidence>
<evidence type="ECO:0000256" key="1">
    <source>
        <dbReference type="SAM" id="MobiDB-lite"/>
    </source>
</evidence>
<accession>A0ABN7XRR4</accession>
<gene>
    <name evidence="2" type="ORF">GMARGA_LOCUS46246</name>
</gene>
<evidence type="ECO:0000313" key="3">
    <source>
        <dbReference type="Proteomes" id="UP000789901"/>
    </source>
</evidence>